<gene>
    <name evidence="2" type="ORF">PFISCL1PPCAC_23516</name>
</gene>
<reference evidence="2" key="1">
    <citation type="submission" date="2023-10" db="EMBL/GenBank/DDBJ databases">
        <title>Genome assembly of Pristionchus species.</title>
        <authorList>
            <person name="Yoshida K."/>
            <person name="Sommer R.J."/>
        </authorList>
    </citation>
    <scope>NUCLEOTIDE SEQUENCE</scope>
    <source>
        <strain evidence="2">RS5133</strain>
    </source>
</reference>
<dbReference type="AlphaFoldDB" id="A0AAV5WNC2"/>
<comment type="caution">
    <text evidence="2">The sequence shown here is derived from an EMBL/GenBank/DDBJ whole genome shotgun (WGS) entry which is preliminary data.</text>
</comment>
<keyword evidence="1" id="KW-0472">Membrane</keyword>
<protein>
    <submittedName>
        <fullName evidence="2">Uncharacterized protein</fullName>
    </submittedName>
</protein>
<keyword evidence="1" id="KW-1133">Transmembrane helix</keyword>
<keyword evidence="1" id="KW-0812">Transmembrane</keyword>
<organism evidence="2 3">
    <name type="scientific">Pristionchus fissidentatus</name>
    <dbReference type="NCBI Taxonomy" id="1538716"/>
    <lineage>
        <taxon>Eukaryota</taxon>
        <taxon>Metazoa</taxon>
        <taxon>Ecdysozoa</taxon>
        <taxon>Nematoda</taxon>
        <taxon>Chromadorea</taxon>
        <taxon>Rhabditida</taxon>
        <taxon>Rhabditina</taxon>
        <taxon>Diplogasteromorpha</taxon>
        <taxon>Diplogasteroidea</taxon>
        <taxon>Neodiplogasteridae</taxon>
        <taxon>Pristionchus</taxon>
    </lineage>
</organism>
<feature type="non-terminal residue" evidence="2">
    <location>
        <position position="1"/>
    </location>
</feature>
<evidence type="ECO:0000313" key="2">
    <source>
        <dbReference type="EMBL" id="GMT32219.1"/>
    </source>
</evidence>
<dbReference type="Proteomes" id="UP001432322">
    <property type="component" value="Unassembled WGS sequence"/>
</dbReference>
<evidence type="ECO:0000313" key="3">
    <source>
        <dbReference type="Proteomes" id="UP001432322"/>
    </source>
</evidence>
<accession>A0AAV5WNC2</accession>
<keyword evidence="3" id="KW-1185">Reference proteome</keyword>
<feature type="transmembrane region" description="Helical" evidence="1">
    <location>
        <begin position="20"/>
        <end position="43"/>
    </location>
</feature>
<feature type="non-terminal residue" evidence="2">
    <location>
        <position position="107"/>
    </location>
</feature>
<evidence type="ECO:0000256" key="1">
    <source>
        <dbReference type="SAM" id="Phobius"/>
    </source>
</evidence>
<proteinExistence type="predicted"/>
<name>A0AAV5WNC2_9BILA</name>
<sequence>DYDFDDSVWSAEPLQNGEFWRAIFAICQWPAAMICASLLFGYVCCRITDAYLKAIARNEEKSEVAQPKTLQAERSDYVDTLNNDNQEYDRDGVYDFEHTITFGHIKK</sequence>
<dbReference type="EMBL" id="BTSY01000006">
    <property type="protein sequence ID" value="GMT32219.1"/>
    <property type="molecule type" value="Genomic_DNA"/>
</dbReference>